<proteinExistence type="predicted"/>
<dbReference type="GO" id="GO:0005886">
    <property type="term" value="C:plasma membrane"/>
    <property type="evidence" value="ECO:0007669"/>
    <property type="project" value="UniProtKB-SubCell"/>
</dbReference>
<dbReference type="CDD" id="cd03251">
    <property type="entry name" value="ABCC_MsbA"/>
    <property type="match status" value="1"/>
</dbReference>
<comment type="subcellular location">
    <subcellularLocation>
        <location evidence="1">Cell membrane</location>
        <topology evidence="1">Multi-pass membrane protein</topology>
    </subcellularLocation>
</comment>
<feature type="transmembrane region" description="Helical" evidence="7">
    <location>
        <begin position="93"/>
        <end position="114"/>
    </location>
</feature>
<dbReference type="GO" id="GO:0005524">
    <property type="term" value="F:ATP binding"/>
    <property type="evidence" value="ECO:0007669"/>
    <property type="project" value="UniProtKB-KW"/>
</dbReference>
<reference evidence="10 11" key="1">
    <citation type="submission" date="2018-01" db="EMBL/GenBank/DDBJ databases">
        <title>Deinococcus koreensis sp. nov., a radiation-resistant bacterium isolated from river water.</title>
        <authorList>
            <person name="Choi A."/>
        </authorList>
    </citation>
    <scope>NUCLEOTIDE SEQUENCE [LARGE SCALE GENOMIC DNA]</scope>
    <source>
        <strain evidence="10 11">SJW1-2</strain>
    </source>
</reference>
<dbReference type="InterPro" id="IPR011527">
    <property type="entry name" value="ABC1_TM_dom"/>
</dbReference>
<dbReference type="Pfam" id="PF00664">
    <property type="entry name" value="ABC_membrane"/>
    <property type="match status" value="1"/>
</dbReference>
<dbReference type="Pfam" id="PF00005">
    <property type="entry name" value="ABC_tran"/>
    <property type="match status" value="1"/>
</dbReference>
<dbReference type="Proteomes" id="UP000236379">
    <property type="component" value="Unassembled WGS sequence"/>
</dbReference>
<evidence type="ECO:0000256" key="1">
    <source>
        <dbReference type="ARBA" id="ARBA00004651"/>
    </source>
</evidence>
<evidence type="ECO:0000256" key="4">
    <source>
        <dbReference type="ARBA" id="ARBA00022840"/>
    </source>
</evidence>
<dbReference type="InterPro" id="IPR003593">
    <property type="entry name" value="AAA+_ATPase"/>
</dbReference>
<dbReference type="EMBL" id="PPPD01000001">
    <property type="protein sequence ID" value="PNY80975.1"/>
    <property type="molecule type" value="Genomic_DNA"/>
</dbReference>
<comment type="caution">
    <text evidence="10">The sequence shown here is derived from an EMBL/GenBank/DDBJ whole genome shotgun (WGS) entry which is preliminary data.</text>
</comment>
<dbReference type="Gene3D" id="3.40.50.300">
    <property type="entry name" value="P-loop containing nucleotide triphosphate hydrolases"/>
    <property type="match status" value="1"/>
</dbReference>
<dbReference type="OrthoDB" id="9769895at2"/>
<keyword evidence="5 7" id="KW-1133">Transmembrane helix</keyword>
<keyword evidence="11" id="KW-1185">Reference proteome</keyword>
<evidence type="ECO:0000313" key="10">
    <source>
        <dbReference type="EMBL" id="PNY80975.1"/>
    </source>
</evidence>
<sequence>MEWRDRATDLPPPKSAACLTGAPGRSDTLPGALLLSPRFRRFLSYYRPYTRILTTDLLCAVFVAGITVLLPLLAGDLTRQVLNAGAEDVRPRLAWTGGLMVGLVALYALCNAYVDFHGHLMGARMEADLRRDLFAHLQRLNFGFYDRQRTGALMSRLTNDLFDVSELYHHGPEDLTIALVKGIGVFAILSSIDLRLTLLVFAFLPIMAAFALYSSRRMNAALSLSRERVGSVNTQVEDTLSGIRVVQSFTGEATEQARFDHENRRFVESRRAGYRSEAVFSQGMTAFTQLMSVAVIVGGGLAIAGNSLRPDGLVTFLLCLGVLVDPVNRFVNIARLYGEGATGFARFLEIMEVTPEIADAPDALEIGRARGEIEFRDVSFRYGPESEAVLEGLNLQIRPGEFVALVGPSGVGKTTLCALIPRFYDVQAGAVMLDGHDVRTLSLASLRAQIGMVQQEVYLFAGTVAQNIEYGRPGASREEVVDAAKRAGAHDFISALPQGYDTEIGQRGVRLSGGQRQRLSIARVFLKDPPVLIFDEATSALDNESERAVQSALEGWIGQRTLLVIAHRLSTVRHAQRILVLTEAGLSEQGTHEELMARGGVYARLHGLQLSL</sequence>
<gene>
    <name evidence="10" type="ORF">CVO96_05930</name>
</gene>
<dbReference type="PROSITE" id="PS50893">
    <property type="entry name" value="ABC_TRANSPORTER_2"/>
    <property type="match status" value="1"/>
</dbReference>
<feature type="transmembrane region" description="Helical" evidence="7">
    <location>
        <begin position="196"/>
        <end position="213"/>
    </location>
</feature>
<dbReference type="CDD" id="cd18549">
    <property type="entry name" value="ABC_6TM_YwjA_like"/>
    <property type="match status" value="1"/>
</dbReference>
<evidence type="ECO:0000256" key="3">
    <source>
        <dbReference type="ARBA" id="ARBA00022741"/>
    </source>
</evidence>
<dbReference type="InterPro" id="IPR017871">
    <property type="entry name" value="ABC_transporter-like_CS"/>
</dbReference>
<dbReference type="FunFam" id="3.40.50.300:FF:000218">
    <property type="entry name" value="Multidrug ABC transporter ATP-binding protein"/>
    <property type="match status" value="1"/>
</dbReference>
<keyword evidence="3" id="KW-0547">Nucleotide-binding</keyword>
<feature type="domain" description="ABC transporter" evidence="8">
    <location>
        <begin position="373"/>
        <end position="608"/>
    </location>
</feature>
<keyword evidence="2 7" id="KW-0812">Transmembrane</keyword>
<evidence type="ECO:0000313" key="11">
    <source>
        <dbReference type="Proteomes" id="UP000236379"/>
    </source>
</evidence>
<evidence type="ECO:0000256" key="6">
    <source>
        <dbReference type="ARBA" id="ARBA00023136"/>
    </source>
</evidence>
<dbReference type="InterPro" id="IPR039421">
    <property type="entry name" value="Type_1_exporter"/>
</dbReference>
<dbReference type="PANTHER" id="PTHR43394">
    <property type="entry name" value="ATP-DEPENDENT PERMEASE MDL1, MITOCHONDRIAL"/>
    <property type="match status" value="1"/>
</dbReference>
<keyword evidence="6 7" id="KW-0472">Membrane</keyword>
<protein>
    <submittedName>
        <fullName evidence="10">Thiamine ABC transporter permease</fullName>
    </submittedName>
</protein>
<dbReference type="InterPro" id="IPR036640">
    <property type="entry name" value="ABC1_TM_sf"/>
</dbReference>
<evidence type="ECO:0000256" key="2">
    <source>
        <dbReference type="ARBA" id="ARBA00022692"/>
    </source>
</evidence>
<evidence type="ECO:0000259" key="9">
    <source>
        <dbReference type="PROSITE" id="PS50929"/>
    </source>
</evidence>
<evidence type="ECO:0000256" key="5">
    <source>
        <dbReference type="ARBA" id="ARBA00022989"/>
    </source>
</evidence>
<organism evidence="10 11">
    <name type="scientific">Deinococcus koreensis</name>
    <dbReference type="NCBI Taxonomy" id="2054903"/>
    <lineage>
        <taxon>Bacteria</taxon>
        <taxon>Thermotogati</taxon>
        <taxon>Deinococcota</taxon>
        <taxon>Deinococci</taxon>
        <taxon>Deinococcales</taxon>
        <taxon>Deinococcaceae</taxon>
        <taxon>Deinococcus</taxon>
    </lineage>
</organism>
<dbReference type="GO" id="GO:0016887">
    <property type="term" value="F:ATP hydrolysis activity"/>
    <property type="evidence" value="ECO:0007669"/>
    <property type="project" value="InterPro"/>
</dbReference>
<accession>A0A2K3UWS2</accession>
<dbReference type="SUPFAM" id="SSF90123">
    <property type="entry name" value="ABC transporter transmembrane region"/>
    <property type="match status" value="1"/>
</dbReference>
<dbReference type="PROSITE" id="PS00211">
    <property type="entry name" value="ABC_TRANSPORTER_1"/>
    <property type="match status" value="1"/>
</dbReference>
<dbReference type="SUPFAM" id="SSF52540">
    <property type="entry name" value="P-loop containing nucleoside triphosphate hydrolases"/>
    <property type="match status" value="1"/>
</dbReference>
<name>A0A2K3UWS2_9DEIO</name>
<dbReference type="InterPro" id="IPR027417">
    <property type="entry name" value="P-loop_NTPase"/>
</dbReference>
<evidence type="ECO:0000259" key="8">
    <source>
        <dbReference type="PROSITE" id="PS50893"/>
    </source>
</evidence>
<dbReference type="AlphaFoldDB" id="A0A2K3UWS2"/>
<dbReference type="PANTHER" id="PTHR43394:SF1">
    <property type="entry name" value="ATP-BINDING CASSETTE SUB-FAMILY B MEMBER 10, MITOCHONDRIAL"/>
    <property type="match status" value="1"/>
</dbReference>
<keyword evidence="4" id="KW-0067">ATP-binding</keyword>
<feature type="domain" description="ABC transmembrane type-1" evidence="9">
    <location>
        <begin position="57"/>
        <end position="339"/>
    </location>
</feature>
<dbReference type="GO" id="GO:0015421">
    <property type="term" value="F:ABC-type oligopeptide transporter activity"/>
    <property type="evidence" value="ECO:0007669"/>
    <property type="project" value="TreeGrafter"/>
</dbReference>
<dbReference type="Gene3D" id="1.20.1560.10">
    <property type="entry name" value="ABC transporter type 1, transmembrane domain"/>
    <property type="match status" value="1"/>
</dbReference>
<dbReference type="InterPro" id="IPR003439">
    <property type="entry name" value="ABC_transporter-like_ATP-bd"/>
</dbReference>
<feature type="transmembrane region" description="Helical" evidence="7">
    <location>
        <begin position="49"/>
        <end position="73"/>
    </location>
</feature>
<dbReference type="SMART" id="SM00382">
    <property type="entry name" value="AAA"/>
    <property type="match status" value="1"/>
</dbReference>
<dbReference type="PROSITE" id="PS50929">
    <property type="entry name" value="ABC_TM1F"/>
    <property type="match status" value="1"/>
</dbReference>
<evidence type="ECO:0000256" key="7">
    <source>
        <dbReference type="SAM" id="Phobius"/>
    </source>
</evidence>